<protein>
    <recommendedName>
        <fullName evidence="2">DUF4283 domain-containing protein</fullName>
    </recommendedName>
</protein>
<evidence type="ECO:0008006" key="2">
    <source>
        <dbReference type="Google" id="ProtNLM"/>
    </source>
</evidence>
<gene>
    <name evidence="1" type="ORF">VITISV_002321</name>
</gene>
<dbReference type="AlphaFoldDB" id="A5C5Y5"/>
<name>A5C5Y5_VITVI</name>
<proteinExistence type="predicted"/>
<reference evidence="1" key="1">
    <citation type="journal article" date="2007" name="PLoS ONE">
        <title>The first genome sequence of an elite grapevine cultivar (Pinot noir Vitis vinifera L.): coping with a highly heterozygous genome.</title>
        <authorList>
            <person name="Velasco R."/>
            <person name="Zharkikh A."/>
            <person name="Troggio M."/>
            <person name="Cartwright D.A."/>
            <person name="Cestaro A."/>
            <person name="Pruss D."/>
            <person name="Pindo M."/>
            <person name="FitzGerald L.M."/>
            <person name="Vezzulli S."/>
            <person name="Reid J."/>
            <person name="Malacarne G."/>
            <person name="Iliev D."/>
            <person name="Coppola G."/>
            <person name="Wardell B."/>
            <person name="Micheletti D."/>
            <person name="Macalma T."/>
            <person name="Facci M."/>
            <person name="Mitchell J.T."/>
            <person name="Perazzolli M."/>
            <person name="Eldredge G."/>
            <person name="Gatto P."/>
            <person name="Oyzerski R."/>
            <person name="Moretto M."/>
            <person name="Gutin N."/>
            <person name="Stefanini M."/>
            <person name="Chen Y."/>
            <person name="Segala C."/>
            <person name="Davenport C."/>
            <person name="Dematte L."/>
            <person name="Mraz A."/>
            <person name="Battilana J."/>
            <person name="Stormo K."/>
            <person name="Costa F."/>
            <person name="Tao Q."/>
            <person name="Si-Ammour A."/>
            <person name="Harkins T."/>
            <person name="Lackey A."/>
            <person name="Perbost C."/>
            <person name="Taillon B."/>
            <person name="Stella A."/>
            <person name="Solovyev V."/>
            <person name="Fawcett J.A."/>
            <person name="Sterck L."/>
            <person name="Vandepoele K."/>
            <person name="Grando S.M."/>
            <person name="Toppo S."/>
            <person name="Moser C."/>
            <person name="Lanchbury J."/>
            <person name="Bogden R."/>
            <person name="Skolnick M."/>
            <person name="Sgaramella V."/>
            <person name="Bhatnagar S.K."/>
            <person name="Fontana P."/>
            <person name="Gutin A."/>
            <person name="Van de Peer Y."/>
            <person name="Salamini F."/>
            <person name="Viola R."/>
        </authorList>
    </citation>
    <scope>NUCLEOTIDE SEQUENCE</scope>
</reference>
<evidence type="ECO:0000313" key="1">
    <source>
        <dbReference type="EMBL" id="CAN77634.1"/>
    </source>
</evidence>
<sequence length="460" mass="52670">MKVGRRAWFGIESKSFEISVELSKGKWTGVITERGRNFSSWIRFGERGLSLLLEGVEECCQKENLKEFKNSWVEEGRTYKLQLHSNEAGRIDAFKGEHGQGQGSLEAIPSLKQGSVSEEVWLQYGGVNSFNKLQFLNRCLVGKWGDVLEEGPLLSSLEDWTRYHQRLKGSLSLFPLGGSWILFEFELAREAERELQEGGRGLRSKCMEGGSRGRIYFLWMKLYCRRRCISKEDHHDLRLIYWGDLATTDRVDQMLEEKVGNDSLSLILKDGSWVQLQPAWVGTESRLLMGEEEEVDVMGKSRVPLEMQWDSPCSQGSFRRLVAFSKVSGLLVDGFEDEILGLLEKLELRIKGKTIRQGTKKAKAKMKVQQIIVRMVRSLVVDRFLERGVVDAKGQVGGIVVFWDKRVLELLEMEIGAFSMSCRFRNCEGGFEWMFSKVYGLVLAEEREDFWVELSAIRGL</sequence>
<dbReference type="EMBL" id="AM483504">
    <property type="protein sequence ID" value="CAN77634.1"/>
    <property type="molecule type" value="Genomic_DNA"/>
</dbReference>
<organism evidence="1">
    <name type="scientific">Vitis vinifera</name>
    <name type="common">Grape</name>
    <dbReference type="NCBI Taxonomy" id="29760"/>
    <lineage>
        <taxon>Eukaryota</taxon>
        <taxon>Viridiplantae</taxon>
        <taxon>Streptophyta</taxon>
        <taxon>Embryophyta</taxon>
        <taxon>Tracheophyta</taxon>
        <taxon>Spermatophyta</taxon>
        <taxon>Magnoliopsida</taxon>
        <taxon>eudicotyledons</taxon>
        <taxon>Gunneridae</taxon>
        <taxon>Pentapetalae</taxon>
        <taxon>rosids</taxon>
        <taxon>Vitales</taxon>
        <taxon>Vitaceae</taxon>
        <taxon>Viteae</taxon>
        <taxon>Vitis</taxon>
    </lineage>
</organism>
<accession>A5C5Y5</accession>